<protein>
    <recommendedName>
        <fullName evidence="1">Magnesium transporter MgtE intracellular domain-containing protein</fullName>
    </recommendedName>
</protein>
<feature type="non-terminal residue" evidence="2">
    <location>
        <position position="100"/>
    </location>
</feature>
<dbReference type="Gene3D" id="1.25.60.10">
    <property type="entry name" value="MgtE N-terminal domain-like"/>
    <property type="match status" value="1"/>
</dbReference>
<dbReference type="InterPro" id="IPR038076">
    <property type="entry name" value="MgtE_N_sf"/>
</dbReference>
<accession>A0AA38M0G6</accession>
<dbReference type="SUPFAM" id="SSF158791">
    <property type="entry name" value="MgtE N-terminal domain-like"/>
    <property type="match status" value="1"/>
</dbReference>
<evidence type="ECO:0000313" key="2">
    <source>
        <dbReference type="EMBL" id="KAJ3616859.1"/>
    </source>
</evidence>
<sequence length="100" mass="11678">MENEITTNERVHDLAEKLSLLLQEDRFREVREAIEGFFPVEIADALVEMDNPKYGIVLLRLLPNETAADIFTYLSTEMQEEIVQTMNNKEIRNLMSEIFT</sequence>
<feature type="domain" description="Magnesium transporter MgtE intracellular" evidence="1">
    <location>
        <begin position="39"/>
        <end position="98"/>
    </location>
</feature>
<evidence type="ECO:0000259" key="1">
    <source>
        <dbReference type="Pfam" id="PF03448"/>
    </source>
</evidence>
<dbReference type="EMBL" id="JALNTZ010002733">
    <property type="protein sequence ID" value="KAJ3616859.1"/>
    <property type="molecule type" value="Genomic_DNA"/>
</dbReference>
<reference evidence="2" key="1">
    <citation type="journal article" date="2023" name="G3 (Bethesda)">
        <title>Whole genome assemblies of Zophobas morio and Tenebrio molitor.</title>
        <authorList>
            <person name="Kaur S."/>
            <person name="Stinson S.A."/>
            <person name="diCenzo G.C."/>
        </authorList>
    </citation>
    <scope>NUCLEOTIDE SEQUENCE</scope>
    <source>
        <strain evidence="2">QUZm001</strain>
    </source>
</reference>
<proteinExistence type="predicted"/>
<gene>
    <name evidence="2" type="ORF">Zmor_008986</name>
</gene>
<dbReference type="Proteomes" id="UP001168821">
    <property type="component" value="Unassembled WGS sequence"/>
</dbReference>
<dbReference type="Pfam" id="PF03448">
    <property type="entry name" value="MgtE_N"/>
    <property type="match status" value="1"/>
</dbReference>
<name>A0AA38M0G6_9CUCU</name>
<evidence type="ECO:0000313" key="3">
    <source>
        <dbReference type="Proteomes" id="UP001168821"/>
    </source>
</evidence>
<dbReference type="AlphaFoldDB" id="A0AA38M0G6"/>
<keyword evidence="3" id="KW-1185">Reference proteome</keyword>
<comment type="caution">
    <text evidence="2">The sequence shown here is derived from an EMBL/GenBank/DDBJ whole genome shotgun (WGS) entry which is preliminary data.</text>
</comment>
<organism evidence="2 3">
    <name type="scientific">Zophobas morio</name>
    <dbReference type="NCBI Taxonomy" id="2755281"/>
    <lineage>
        <taxon>Eukaryota</taxon>
        <taxon>Metazoa</taxon>
        <taxon>Ecdysozoa</taxon>
        <taxon>Arthropoda</taxon>
        <taxon>Hexapoda</taxon>
        <taxon>Insecta</taxon>
        <taxon>Pterygota</taxon>
        <taxon>Neoptera</taxon>
        <taxon>Endopterygota</taxon>
        <taxon>Coleoptera</taxon>
        <taxon>Polyphaga</taxon>
        <taxon>Cucujiformia</taxon>
        <taxon>Tenebrionidae</taxon>
        <taxon>Zophobas</taxon>
    </lineage>
</organism>
<dbReference type="InterPro" id="IPR006668">
    <property type="entry name" value="Mg_transptr_MgtE_intracell_dom"/>
</dbReference>